<reference evidence="1" key="1">
    <citation type="submission" date="2020-07" db="EMBL/GenBank/DDBJ databases">
        <title>Huge and variable diversity of episymbiotic CPR bacteria and DPANN archaea in groundwater ecosystems.</title>
        <authorList>
            <person name="He C.Y."/>
            <person name="Keren R."/>
            <person name="Whittaker M."/>
            <person name="Farag I.F."/>
            <person name="Doudna J."/>
            <person name="Cate J.H.D."/>
            <person name="Banfield J.F."/>
        </authorList>
    </citation>
    <scope>NUCLEOTIDE SEQUENCE</scope>
    <source>
        <strain evidence="1">NC_groundwater_1586_Pr3_B-0.1um_66_15</strain>
    </source>
</reference>
<dbReference type="AlphaFoldDB" id="A0A933L498"/>
<name>A0A933L498_9HYPH</name>
<accession>A0A933L498</accession>
<proteinExistence type="predicted"/>
<comment type="caution">
    <text evidence="1">The sequence shown here is derived from an EMBL/GenBank/DDBJ whole genome shotgun (WGS) entry which is preliminary data.</text>
</comment>
<evidence type="ECO:0000313" key="2">
    <source>
        <dbReference type="Proteomes" id="UP000782610"/>
    </source>
</evidence>
<sequence length="140" mass="16067">MYFWESCEIYRPASKAFVPIARYFFRVVNDVLSTSNLASLECEFRYIPIVMPEGMRERYPARSRLRKKTRVYDCAPQLNYDLFVGGTFEAQVREYAMGIAREIPKIKGLGASDGQIAEFEAIIVAVVDRALVERPDVARN</sequence>
<organism evidence="1 2">
    <name type="scientific">Devosia nanyangense</name>
    <dbReference type="NCBI Taxonomy" id="1228055"/>
    <lineage>
        <taxon>Bacteria</taxon>
        <taxon>Pseudomonadati</taxon>
        <taxon>Pseudomonadota</taxon>
        <taxon>Alphaproteobacteria</taxon>
        <taxon>Hyphomicrobiales</taxon>
        <taxon>Devosiaceae</taxon>
        <taxon>Devosia</taxon>
    </lineage>
</organism>
<evidence type="ECO:0000313" key="1">
    <source>
        <dbReference type="EMBL" id="MBI4923924.1"/>
    </source>
</evidence>
<protein>
    <submittedName>
        <fullName evidence="1">Uncharacterized protein</fullName>
    </submittedName>
</protein>
<dbReference type="Proteomes" id="UP000782610">
    <property type="component" value="Unassembled WGS sequence"/>
</dbReference>
<dbReference type="EMBL" id="JACRAF010000065">
    <property type="protein sequence ID" value="MBI4923924.1"/>
    <property type="molecule type" value="Genomic_DNA"/>
</dbReference>
<gene>
    <name evidence="1" type="ORF">HY834_19495</name>
</gene>